<dbReference type="AlphaFoldDB" id="A0A8X8ZX51"/>
<keyword evidence="1" id="KW-0863">Zinc-finger</keyword>
<name>A0A8X8ZX51_SALSN</name>
<evidence type="ECO:0000256" key="1">
    <source>
        <dbReference type="RuleBase" id="RU367018"/>
    </source>
</evidence>
<dbReference type="EMBL" id="PNBA02000006">
    <property type="protein sequence ID" value="KAG6421772.1"/>
    <property type="molecule type" value="Genomic_DNA"/>
</dbReference>
<dbReference type="GO" id="GO:0005634">
    <property type="term" value="C:nucleus"/>
    <property type="evidence" value="ECO:0007669"/>
    <property type="project" value="UniProtKB-SubCell"/>
</dbReference>
<reference evidence="2" key="1">
    <citation type="submission" date="2018-01" db="EMBL/GenBank/DDBJ databases">
        <authorList>
            <person name="Mao J.F."/>
        </authorList>
    </citation>
    <scope>NUCLEOTIDE SEQUENCE</scope>
    <source>
        <strain evidence="2">Huo1</strain>
        <tissue evidence="2">Leaf</tissue>
    </source>
</reference>
<protein>
    <recommendedName>
        <fullName evidence="1">Protein FAR1-RELATED SEQUENCE</fullName>
    </recommendedName>
</protein>
<dbReference type="GO" id="GO:0008270">
    <property type="term" value="F:zinc ion binding"/>
    <property type="evidence" value="ECO:0007669"/>
    <property type="project" value="UniProtKB-UniRule"/>
</dbReference>
<dbReference type="PANTHER" id="PTHR31669:SF281">
    <property type="entry name" value="PROTEIN FAR1-RELATED SEQUENCE"/>
    <property type="match status" value="1"/>
</dbReference>
<keyword evidence="1" id="KW-0539">Nucleus</keyword>
<gene>
    <name evidence="2" type="ORF">SASPL_118329</name>
</gene>
<comment type="caution">
    <text evidence="2">The sequence shown here is derived from an EMBL/GenBank/DDBJ whole genome shotgun (WGS) entry which is preliminary data.</text>
</comment>
<comment type="function">
    <text evidence="1">Putative transcription activator involved in regulating light control of development.</text>
</comment>
<comment type="subcellular location">
    <subcellularLocation>
        <location evidence="1">Nucleus</location>
    </subcellularLocation>
</comment>
<accession>A0A8X8ZX51</accession>
<keyword evidence="1" id="KW-0862">Zinc</keyword>
<proteinExistence type="inferred from homology"/>
<sequence length="346" mass="38927">MSGKIPRTVLSDKDAILSQVISSELPKTQHRVCTWQIYQNALKHLNQVVAGSDSFSSDLCGCFLHSDEEDFVNSWKVMLDAYSLWENEWLHGVFEERVKWALPYSKHIFSADIETTFLSECSIASLKKYVKHESHILQFVKHFGRVVSEIYTPIILKAFHQEYENSLNIVINQCMDAMSSVEYKVSTYGEVRHYTVLYSLEDDLVACNCSEVLRNLLWLITFFLDKFLETLLLAMILGGGGGGGIEMVPCFWFEMLLPSTAVCSCTAGGYTTLKSKSGKGRALKQRLQLSFLNSFPAFSYKKNQSLCPFRTGTGTTDATIIRKDVKLALTSQPLMSFAASSAPLLH</sequence>
<keyword evidence="3" id="KW-1185">Reference proteome</keyword>
<dbReference type="GO" id="GO:0006355">
    <property type="term" value="P:regulation of DNA-templated transcription"/>
    <property type="evidence" value="ECO:0007669"/>
    <property type="project" value="UniProtKB-UniRule"/>
</dbReference>
<reference evidence="2" key="2">
    <citation type="submission" date="2020-08" db="EMBL/GenBank/DDBJ databases">
        <title>Plant Genome Project.</title>
        <authorList>
            <person name="Zhang R.-G."/>
        </authorList>
    </citation>
    <scope>NUCLEOTIDE SEQUENCE</scope>
    <source>
        <strain evidence="2">Huo1</strain>
        <tissue evidence="2">Leaf</tissue>
    </source>
</reference>
<keyword evidence="1" id="KW-0479">Metal-binding</keyword>
<evidence type="ECO:0000313" key="2">
    <source>
        <dbReference type="EMBL" id="KAG6421772.1"/>
    </source>
</evidence>
<dbReference type="PANTHER" id="PTHR31669">
    <property type="entry name" value="PROTEIN FAR1-RELATED SEQUENCE 10-RELATED"/>
    <property type="match status" value="1"/>
</dbReference>
<evidence type="ECO:0000313" key="3">
    <source>
        <dbReference type="Proteomes" id="UP000298416"/>
    </source>
</evidence>
<dbReference type="Proteomes" id="UP000298416">
    <property type="component" value="Unassembled WGS sequence"/>
</dbReference>
<dbReference type="InterPro" id="IPR031052">
    <property type="entry name" value="FHY3/FAR1"/>
</dbReference>
<comment type="similarity">
    <text evidence="1">Belongs to the FHY3/FAR1 family.</text>
</comment>
<organism evidence="2">
    <name type="scientific">Salvia splendens</name>
    <name type="common">Scarlet sage</name>
    <dbReference type="NCBI Taxonomy" id="180675"/>
    <lineage>
        <taxon>Eukaryota</taxon>
        <taxon>Viridiplantae</taxon>
        <taxon>Streptophyta</taxon>
        <taxon>Embryophyta</taxon>
        <taxon>Tracheophyta</taxon>
        <taxon>Spermatophyta</taxon>
        <taxon>Magnoliopsida</taxon>
        <taxon>eudicotyledons</taxon>
        <taxon>Gunneridae</taxon>
        <taxon>Pentapetalae</taxon>
        <taxon>asterids</taxon>
        <taxon>lamiids</taxon>
        <taxon>Lamiales</taxon>
        <taxon>Lamiaceae</taxon>
        <taxon>Nepetoideae</taxon>
        <taxon>Mentheae</taxon>
        <taxon>Salviinae</taxon>
        <taxon>Salvia</taxon>
        <taxon>Salvia subgen. Calosphace</taxon>
        <taxon>core Calosphace</taxon>
    </lineage>
</organism>